<evidence type="ECO:0000313" key="3">
    <source>
        <dbReference type="EMBL" id="ORA60125.1"/>
    </source>
</evidence>
<comment type="caution">
    <text evidence="3">The sequence shown here is derived from an EMBL/GenBank/DDBJ whole genome shotgun (WGS) entry which is preliminary data.</text>
</comment>
<dbReference type="EMBL" id="MVHP01000039">
    <property type="protein sequence ID" value="ORA60125.1"/>
    <property type="molecule type" value="Genomic_DNA"/>
</dbReference>
<dbReference type="Proteomes" id="UP000192772">
    <property type="component" value="Unassembled WGS sequence"/>
</dbReference>
<accession>A0A0M2ZCP2</accession>
<dbReference type="PANTHER" id="PTHR43808">
    <property type="entry name" value="ACETYLORNITHINE DEACETYLASE"/>
    <property type="match status" value="1"/>
</dbReference>
<dbReference type="InterPro" id="IPR050072">
    <property type="entry name" value="Peptidase_M20A"/>
</dbReference>
<sequence>MTRSPAENALERAELVHLAIELVAIGQPWCENSLDGPARPPEEERIARPIAGQLAQWGFDVELVGRSLTRPNVVARRTFGPGPTIVLNDHLDTYPSGPPSRWSRCAENPYRAVEFDGRLYARGTSDTRANLAALLTAARRITEDPPERGTLIVALTVDEERNGVEGSCYLVDDYGLRCDASITVEPTAWTDGGDAGIALATANTGHALLDITVRGTSSHIWRPDTGANPAAFLAEVLAELITAPVGDWPVSIVGLTAGEPGMAQFTPLTAHARVAAVNIGPEVAAGELLVAFGRRLSARCPTGLDIDVEYAPGPTFVPGTVAVPTSDPLVRSIERAYERVTGQAIRHYTKPAFNDTIRFRHAGIPAVTFGPGDDGWAVYDESISIDTLLIAVEVLEQATRHYLETV</sequence>
<gene>
    <name evidence="3" type="ORF">BST23_23520</name>
</gene>
<dbReference type="AlphaFoldDB" id="A0A0M2ZCP2"/>
<evidence type="ECO:0000313" key="4">
    <source>
        <dbReference type="Proteomes" id="UP000192772"/>
    </source>
</evidence>
<reference evidence="3 4" key="1">
    <citation type="submission" date="2017-02" db="EMBL/GenBank/DDBJ databases">
        <title>The new phylogeny of genus Mycobacterium.</title>
        <authorList>
            <person name="Tortoli E."/>
            <person name="Trovato A."/>
            <person name="Cirillo D.M."/>
        </authorList>
    </citation>
    <scope>NUCLEOTIDE SEQUENCE [LARGE SCALE GENOMIC DNA]</scope>
    <source>
        <strain evidence="3 4">FI-09383</strain>
    </source>
</reference>
<dbReference type="InterPro" id="IPR036264">
    <property type="entry name" value="Bact_exopeptidase_dim_dom"/>
</dbReference>
<proteinExistence type="predicted"/>
<keyword evidence="2" id="KW-0378">Hydrolase</keyword>
<protein>
    <recommendedName>
        <fullName evidence="5">Peptidase M20</fullName>
    </recommendedName>
</protein>
<keyword evidence="1" id="KW-0479">Metal-binding</keyword>
<accession>A0A1A0QWR7</accession>
<dbReference type="GO" id="GO:0046872">
    <property type="term" value="F:metal ion binding"/>
    <property type="evidence" value="ECO:0007669"/>
    <property type="project" value="UniProtKB-KW"/>
</dbReference>
<dbReference type="OrthoDB" id="7055905at2"/>
<dbReference type="InterPro" id="IPR002933">
    <property type="entry name" value="Peptidase_M20"/>
</dbReference>
<dbReference type="SUPFAM" id="SSF55031">
    <property type="entry name" value="Bacterial exopeptidase dimerisation domain"/>
    <property type="match status" value="1"/>
</dbReference>
<dbReference type="RefSeq" id="WP_046753557.1">
    <property type="nucleotide sequence ID" value="NZ_LBNO01000076.1"/>
</dbReference>
<dbReference type="PANTHER" id="PTHR43808:SF3">
    <property type="entry name" value="ACETYLORNITHINE DEACETYLASE"/>
    <property type="match status" value="1"/>
</dbReference>
<dbReference type="STRING" id="81858.BST23_23520"/>
<dbReference type="Pfam" id="PF01546">
    <property type="entry name" value="Peptidase_M20"/>
    <property type="match status" value="1"/>
</dbReference>
<organism evidence="3 4">
    <name type="scientific">Mycolicibacterium elephantis</name>
    <dbReference type="NCBI Taxonomy" id="81858"/>
    <lineage>
        <taxon>Bacteria</taxon>
        <taxon>Bacillati</taxon>
        <taxon>Actinomycetota</taxon>
        <taxon>Actinomycetes</taxon>
        <taxon>Mycobacteriales</taxon>
        <taxon>Mycobacteriaceae</taxon>
        <taxon>Mycolicibacterium</taxon>
    </lineage>
</organism>
<evidence type="ECO:0008006" key="5">
    <source>
        <dbReference type="Google" id="ProtNLM"/>
    </source>
</evidence>
<dbReference type="GO" id="GO:0016787">
    <property type="term" value="F:hydrolase activity"/>
    <property type="evidence" value="ECO:0007669"/>
    <property type="project" value="UniProtKB-KW"/>
</dbReference>
<evidence type="ECO:0000256" key="1">
    <source>
        <dbReference type="ARBA" id="ARBA00022723"/>
    </source>
</evidence>
<dbReference type="Gene3D" id="3.40.630.10">
    <property type="entry name" value="Zn peptidases"/>
    <property type="match status" value="2"/>
</dbReference>
<dbReference type="SUPFAM" id="SSF53187">
    <property type="entry name" value="Zn-dependent exopeptidases"/>
    <property type="match status" value="1"/>
</dbReference>
<name>A0A0M2ZCP2_9MYCO</name>
<evidence type="ECO:0000256" key="2">
    <source>
        <dbReference type="ARBA" id="ARBA00022801"/>
    </source>
</evidence>